<dbReference type="Gene3D" id="3.90.280.10">
    <property type="entry name" value="PEBP-like"/>
    <property type="match status" value="1"/>
</dbReference>
<dbReference type="InterPro" id="IPR035810">
    <property type="entry name" value="PEBP_euk"/>
</dbReference>
<evidence type="ECO:0000313" key="1">
    <source>
        <dbReference type="Proteomes" id="UP000515154"/>
    </source>
</evidence>
<name>A0A6P7U1G1_9MOLL</name>
<dbReference type="PANTHER" id="PTHR11362:SF82">
    <property type="entry name" value="PHOSPHATIDYLETHANOLAMINE-BINDING PROTEIN 4"/>
    <property type="match status" value="1"/>
</dbReference>
<sequence>MEAFSVHGLVGKIIDRVPQKQLSIRYGNTEVHPGMNLTPSMTKHQPHIKFEAEANSYYTLIMNDADFPSHSDQKMSEFQHWLIVNIPGSDLSRGDVLTEYVGPLPNKGSGYHRYVFMLYKQSKGKMEFRGERRINNRTSDGRKAYNLMDFARKHSLVEPVYGNFFQSEWDESVPKVYEQMKM</sequence>
<dbReference type="AlphaFoldDB" id="A0A6P7U1G1"/>
<dbReference type="KEGG" id="osn:115232680"/>
<dbReference type="Proteomes" id="UP000515154">
    <property type="component" value="Linkage group LG2"/>
</dbReference>
<dbReference type="Pfam" id="PF01161">
    <property type="entry name" value="PBP"/>
    <property type="match status" value="1"/>
</dbReference>
<keyword evidence="1" id="KW-1185">Reference proteome</keyword>
<dbReference type="SUPFAM" id="SSF49777">
    <property type="entry name" value="PEBP-like"/>
    <property type="match status" value="1"/>
</dbReference>
<reference evidence="2" key="1">
    <citation type="submission" date="2025-08" db="UniProtKB">
        <authorList>
            <consortium name="RefSeq"/>
        </authorList>
    </citation>
    <scope>IDENTIFICATION</scope>
</reference>
<dbReference type="InterPro" id="IPR008914">
    <property type="entry name" value="PEBP"/>
</dbReference>
<dbReference type="PANTHER" id="PTHR11362">
    <property type="entry name" value="PHOSPHATIDYLETHANOLAMINE-BINDING PROTEIN"/>
    <property type="match status" value="1"/>
</dbReference>
<dbReference type="InterPro" id="IPR036610">
    <property type="entry name" value="PEBP-like_sf"/>
</dbReference>
<dbReference type="RefSeq" id="XP_029658559.2">
    <property type="nucleotide sequence ID" value="XM_029802699.2"/>
</dbReference>
<organism evidence="1 2">
    <name type="scientific">Octopus sinensis</name>
    <name type="common">East Asian common octopus</name>
    <dbReference type="NCBI Taxonomy" id="2607531"/>
    <lineage>
        <taxon>Eukaryota</taxon>
        <taxon>Metazoa</taxon>
        <taxon>Spiralia</taxon>
        <taxon>Lophotrochozoa</taxon>
        <taxon>Mollusca</taxon>
        <taxon>Cephalopoda</taxon>
        <taxon>Coleoidea</taxon>
        <taxon>Octopodiformes</taxon>
        <taxon>Octopoda</taxon>
        <taxon>Incirrata</taxon>
        <taxon>Octopodidae</taxon>
        <taxon>Octopus</taxon>
    </lineage>
</organism>
<proteinExistence type="predicted"/>
<gene>
    <name evidence="2" type="primary">LOC115232680</name>
</gene>
<protein>
    <submittedName>
        <fullName evidence="2">Protein D2-like</fullName>
    </submittedName>
</protein>
<dbReference type="CDD" id="cd00866">
    <property type="entry name" value="PEBP_euk"/>
    <property type="match status" value="1"/>
</dbReference>
<accession>A0A6P7U1G1</accession>
<evidence type="ECO:0000313" key="2">
    <source>
        <dbReference type="RefSeq" id="XP_029658559.2"/>
    </source>
</evidence>